<name>A0A146JZ96_9EUKA</name>
<reference evidence="2" key="1">
    <citation type="submission" date="2015-07" db="EMBL/GenBank/DDBJ databases">
        <title>Adaptation to a free-living lifestyle via gene acquisitions in the diplomonad Trepomonas sp. PC1.</title>
        <authorList>
            <person name="Xu F."/>
            <person name="Jerlstrom-Hultqvist J."/>
            <person name="Kolisko M."/>
            <person name="Simpson A.G.B."/>
            <person name="Roger A.J."/>
            <person name="Svard S.G."/>
            <person name="Andersson J.O."/>
        </authorList>
    </citation>
    <scope>NUCLEOTIDE SEQUENCE</scope>
    <source>
        <strain evidence="2">PC1</strain>
    </source>
</reference>
<evidence type="ECO:0000313" key="2">
    <source>
        <dbReference type="EMBL" id="JAP90022.1"/>
    </source>
</evidence>
<feature type="non-terminal residue" evidence="2">
    <location>
        <position position="1"/>
    </location>
</feature>
<feature type="non-terminal residue" evidence="2">
    <location>
        <position position="594"/>
    </location>
</feature>
<gene>
    <name evidence="2" type="ORF">TPC1_30483</name>
</gene>
<accession>A0A146JZ96</accession>
<organism evidence="2">
    <name type="scientific">Trepomonas sp. PC1</name>
    <dbReference type="NCBI Taxonomy" id="1076344"/>
    <lineage>
        <taxon>Eukaryota</taxon>
        <taxon>Metamonada</taxon>
        <taxon>Diplomonadida</taxon>
        <taxon>Hexamitidae</taxon>
        <taxon>Hexamitinae</taxon>
        <taxon>Trepomonas</taxon>
    </lineage>
</organism>
<proteinExistence type="predicted"/>
<dbReference type="EMBL" id="GDID01006584">
    <property type="protein sequence ID" value="JAP90022.1"/>
    <property type="molecule type" value="Transcribed_RNA"/>
</dbReference>
<sequence>IVEVSISEIKSRLQITKDLFQELSYKSQFYQIDKLLMSLVKCAEPKKSAEKTISVQDYQNQLQILKATYNQEIYEKDQKIQQLINQQNKAARNQSLNEMNLKTEGQNSVEFQRQMTIIQQEKLHLTEKLQLFTDQLQVSQEETRQKQAKIDELMTKIKFLNQEQIKNVNELNQSKRDCEDLQQQLTQEQSKNMMLVSKQVSDIQRLSDYQTENLKLKSELSATTQQNQNRGTQIQNMEQDSIQTKKHLQQLSEQNKQLKQMQEARDDVRKQLQDKIQLLNDEVQTKTNQLLQKQEEVSKLQISIFNYQQTQKQLENDLYNNKNHISDLKEEINKHLSNVAQSQKQLGQRKQLTEQLQMDLNETRIAAQKYETKYKDTEVEFQSQMDQINQQVVYLRSKNVQMDETILNLTKSIKELEQKLETSQNENVLLKGNIQEITTLNTDQINVLKLRLEQSMELVQKKIKEIQLLEQRISELDQLNKRLVIEKQQIIEIQQKTELMQAEYQNKYSQISETYQAARIELKELSQQYQNIKKLHADQLTRLQSYDDLIFKLQMSHESQIQEQKSATQNVELKFKQLQFTISDDKKMQKELER</sequence>
<feature type="compositionally biased region" description="Polar residues" evidence="1">
    <location>
        <begin position="249"/>
        <end position="260"/>
    </location>
</feature>
<feature type="region of interest" description="Disordered" evidence="1">
    <location>
        <begin position="239"/>
        <end position="266"/>
    </location>
</feature>
<dbReference type="AlphaFoldDB" id="A0A146JZ96"/>
<protein>
    <submittedName>
        <fullName evidence="2">Uncharacterized protein</fullName>
    </submittedName>
</protein>
<evidence type="ECO:0000256" key="1">
    <source>
        <dbReference type="SAM" id="MobiDB-lite"/>
    </source>
</evidence>